<dbReference type="EMBL" id="SNXZ01000009">
    <property type="protein sequence ID" value="TDP91037.1"/>
    <property type="molecule type" value="Genomic_DNA"/>
</dbReference>
<dbReference type="SUPFAM" id="SSF51338">
    <property type="entry name" value="Composite domain of metallo-dependent hydrolases"/>
    <property type="match status" value="1"/>
</dbReference>
<evidence type="ECO:0000313" key="3">
    <source>
        <dbReference type="Proteomes" id="UP000295444"/>
    </source>
</evidence>
<dbReference type="InterPro" id="IPR011059">
    <property type="entry name" value="Metal-dep_hydrolase_composite"/>
</dbReference>
<comment type="caution">
    <text evidence="2">The sequence shown here is derived from an EMBL/GenBank/DDBJ whole genome shotgun (WGS) entry which is preliminary data.</text>
</comment>
<evidence type="ECO:0000259" key="1">
    <source>
        <dbReference type="Pfam" id="PF01979"/>
    </source>
</evidence>
<reference evidence="2 3" key="1">
    <citation type="submission" date="2019-03" db="EMBL/GenBank/DDBJ databases">
        <title>Genomic Encyclopedia of Type Strains, Phase IV (KMG-IV): sequencing the most valuable type-strain genomes for metagenomic binning, comparative biology and taxonomic classification.</title>
        <authorList>
            <person name="Goeker M."/>
        </authorList>
    </citation>
    <scope>NUCLEOTIDE SEQUENCE [LARGE SCALE GENOMIC DNA]</scope>
    <source>
        <strain evidence="2 3">DSM 45361</strain>
    </source>
</reference>
<dbReference type="Proteomes" id="UP000295444">
    <property type="component" value="Unassembled WGS sequence"/>
</dbReference>
<sequence length="404" mass="42802">MADLVLRHVDVVHPATARVERDRRITLRDGRIAALEADDTAGLDDAEFDGTGLFALPGLIDCHVHVNAMTADLGSIVDESPAYVAARASQILRGMLERGFTTVRDVGGADFGLAAAVDEGIFAGPRIFFCGKALSQTGGHGDGRPRGRDMHDPAYTRPVLGRIADGVAGVRAAARDEIRRGAHHLKVMISGGCASPTDRIDSLQFSDEELRAIVDEAARAGLYCAGHAYTAAAVNRGLALGFRSIEHGNLLDETSIELFLAHDAFYVPTLITYVAQVEAGAELDIAADQLAKVDQVLDGGLRALELADRAGVKIAFGTDLLGAMHRRQCDEFRLRAKVQRPEAVLRGATTIAAELLRRDDLGVFAPGAVGDVVLARGNPLADVELLADPGRAIAAVVKDGRLVA</sequence>
<dbReference type="PANTHER" id="PTHR43135">
    <property type="entry name" value="ALPHA-D-RIBOSE 1-METHYLPHOSPHONATE 5-TRIPHOSPHATE DIPHOSPHATASE"/>
    <property type="match status" value="1"/>
</dbReference>
<evidence type="ECO:0000313" key="2">
    <source>
        <dbReference type="EMBL" id="TDP91037.1"/>
    </source>
</evidence>
<feature type="domain" description="Amidohydrolase-related" evidence="1">
    <location>
        <begin position="55"/>
        <end position="403"/>
    </location>
</feature>
<keyword evidence="2" id="KW-0378">Hydrolase</keyword>
<proteinExistence type="predicted"/>
<accession>A0A4R6RX15</accession>
<organism evidence="2 3">
    <name type="scientific">Labedaea rhizosphaerae</name>
    <dbReference type="NCBI Taxonomy" id="598644"/>
    <lineage>
        <taxon>Bacteria</taxon>
        <taxon>Bacillati</taxon>
        <taxon>Actinomycetota</taxon>
        <taxon>Actinomycetes</taxon>
        <taxon>Pseudonocardiales</taxon>
        <taxon>Pseudonocardiaceae</taxon>
        <taxon>Labedaea</taxon>
    </lineage>
</organism>
<dbReference type="SUPFAM" id="SSF51556">
    <property type="entry name" value="Metallo-dependent hydrolases"/>
    <property type="match status" value="1"/>
</dbReference>
<dbReference type="PANTHER" id="PTHR43135:SF3">
    <property type="entry name" value="ALPHA-D-RIBOSE 1-METHYLPHOSPHONATE 5-TRIPHOSPHATE DIPHOSPHATASE"/>
    <property type="match status" value="1"/>
</dbReference>
<dbReference type="InterPro" id="IPR006680">
    <property type="entry name" value="Amidohydro-rel"/>
</dbReference>
<dbReference type="AlphaFoldDB" id="A0A4R6RX15"/>
<dbReference type="Pfam" id="PF01979">
    <property type="entry name" value="Amidohydro_1"/>
    <property type="match status" value="1"/>
</dbReference>
<name>A0A4R6RX15_LABRH</name>
<dbReference type="InterPro" id="IPR032466">
    <property type="entry name" value="Metal_Hydrolase"/>
</dbReference>
<protein>
    <submittedName>
        <fullName evidence="2">Imidazolonepropionase-like amidohydrolase</fullName>
    </submittedName>
</protein>
<dbReference type="Gene3D" id="3.20.20.140">
    <property type="entry name" value="Metal-dependent hydrolases"/>
    <property type="match status" value="1"/>
</dbReference>
<dbReference type="InterPro" id="IPR051781">
    <property type="entry name" value="Metallo-dep_Hydrolase"/>
</dbReference>
<keyword evidence="3" id="KW-1185">Reference proteome</keyword>
<gene>
    <name evidence="2" type="ORF">EV186_10929</name>
</gene>
<dbReference type="GO" id="GO:0016810">
    <property type="term" value="F:hydrolase activity, acting on carbon-nitrogen (but not peptide) bonds"/>
    <property type="evidence" value="ECO:0007669"/>
    <property type="project" value="InterPro"/>
</dbReference>
<dbReference type="Gene3D" id="2.30.40.10">
    <property type="entry name" value="Urease, subunit C, domain 1"/>
    <property type="match status" value="1"/>
</dbReference>
<dbReference type="RefSeq" id="WP_243754474.1">
    <property type="nucleotide sequence ID" value="NZ_SNXZ01000009.1"/>
</dbReference>
<dbReference type="InterPro" id="IPR057744">
    <property type="entry name" value="OTAase-like"/>
</dbReference>
<dbReference type="CDD" id="cd01299">
    <property type="entry name" value="Met_dep_hydrolase_A"/>
    <property type="match status" value="1"/>
</dbReference>